<evidence type="ECO:0000313" key="1">
    <source>
        <dbReference type="EMBL" id="KAJ4452631.1"/>
    </source>
</evidence>
<protein>
    <submittedName>
        <fullName evidence="1">Uncharacterized protein</fullName>
    </submittedName>
</protein>
<keyword evidence="2" id="KW-1185">Reference proteome</keyword>
<gene>
    <name evidence="1" type="ORF">PAPYR_13151</name>
</gene>
<sequence>MQIPPELLELSKNPFFATFLASIVPQQPIKIIYRVILFGIDTLSQVLNPNPRDYSRANERQPIKFRAEVSGRIDQVIATCRAKRDLCNTARPDRGGIAVADLRVETPAPWWGPWARVGVPSPPVMGRVIAAQVCIGRNAFCPESTPGKILRGAPGTRMTLHHRPDRVATSDFENSNFEFGYGRPRQSQVIQRPEVVLIAVSSRWPIWRAETRPHGGPWRVSGSIRAGYGTVIRTRKFACGVHGRYRMTLHHHPDLSGYPRF</sequence>
<proteinExistence type="predicted"/>
<dbReference type="Proteomes" id="UP001141327">
    <property type="component" value="Unassembled WGS sequence"/>
</dbReference>
<reference evidence="1" key="1">
    <citation type="journal article" date="2022" name="bioRxiv">
        <title>Genomics of Preaxostyla Flagellates Illuminates Evolutionary Transitions and the Path Towards Mitochondrial Loss.</title>
        <authorList>
            <person name="Novak L.V.F."/>
            <person name="Treitli S.C."/>
            <person name="Pyrih J."/>
            <person name="Halakuc P."/>
            <person name="Pipaliya S.V."/>
            <person name="Vacek V."/>
            <person name="Brzon O."/>
            <person name="Soukal P."/>
            <person name="Eme L."/>
            <person name="Dacks J.B."/>
            <person name="Karnkowska A."/>
            <person name="Elias M."/>
            <person name="Hampl V."/>
        </authorList>
    </citation>
    <scope>NUCLEOTIDE SEQUENCE</scope>
    <source>
        <strain evidence="1">RCP-MX</strain>
    </source>
</reference>
<dbReference type="EMBL" id="JAPMOS010000431">
    <property type="protein sequence ID" value="KAJ4452631.1"/>
    <property type="molecule type" value="Genomic_DNA"/>
</dbReference>
<comment type="caution">
    <text evidence="1">The sequence shown here is derived from an EMBL/GenBank/DDBJ whole genome shotgun (WGS) entry which is preliminary data.</text>
</comment>
<name>A0ABQ8U2Z1_9EUKA</name>
<evidence type="ECO:0000313" key="2">
    <source>
        <dbReference type="Proteomes" id="UP001141327"/>
    </source>
</evidence>
<accession>A0ABQ8U2Z1</accession>
<organism evidence="1 2">
    <name type="scientific">Paratrimastix pyriformis</name>
    <dbReference type="NCBI Taxonomy" id="342808"/>
    <lineage>
        <taxon>Eukaryota</taxon>
        <taxon>Metamonada</taxon>
        <taxon>Preaxostyla</taxon>
        <taxon>Paratrimastigidae</taxon>
        <taxon>Paratrimastix</taxon>
    </lineage>
</organism>